<gene>
    <name evidence="2" type="ORF">LTR91_016302</name>
</gene>
<evidence type="ECO:0000313" key="3">
    <source>
        <dbReference type="Proteomes" id="UP001175353"/>
    </source>
</evidence>
<sequence>MADTNQPEDLTDALNAEATLGTSPDADGLHPTSDEETAPDNGSARIVDGSHYILSFVTPPSHRRTLPVPRNRPMNLPGQLPFLWDPPQPMGYVASAATPVHVATLDPSNPEEVTRRAISDRIRGPPSEIPGILRVPFLTIQHDNIRLQRPDRPDDECYELFRGFVLESGPYLYVPRVDRAQRRADARALLTTHERPAMHDCVLNALTTIANDGFPFGTGLARRALLDEVQSMCAMSPGPDSYGSQLMAVISQTLMCEADRRSDARLSLYPPSRDLFAPDSAASGRPAGIAIDLSHDDASYAARREQRDWAAAAFPDVQETPEITNSNTINASDPAPPTTTGGRDYRTDAEIIQEEEDVEDENELAGYDLGLYNLQGLALSVDLDRVLEAQEELWEEHERWCSAVDWCRE</sequence>
<proteinExistence type="predicted"/>
<reference evidence="2" key="1">
    <citation type="submission" date="2023-06" db="EMBL/GenBank/DDBJ databases">
        <title>Black Yeasts Isolated from many extreme environments.</title>
        <authorList>
            <person name="Coleine C."/>
            <person name="Stajich J.E."/>
            <person name="Selbmann L."/>
        </authorList>
    </citation>
    <scope>NUCLEOTIDE SEQUENCE</scope>
    <source>
        <strain evidence="2">CCFEE 5200</strain>
    </source>
</reference>
<keyword evidence="3" id="KW-1185">Reference proteome</keyword>
<evidence type="ECO:0000313" key="2">
    <source>
        <dbReference type="EMBL" id="KAK0969530.1"/>
    </source>
</evidence>
<dbReference type="Proteomes" id="UP001175353">
    <property type="component" value="Unassembled WGS sequence"/>
</dbReference>
<dbReference type="EMBL" id="JAUJLE010000196">
    <property type="protein sequence ID" value="KAK0969530.1"/>
    <property type="molecule type" value="Genomic_DNA"/>
</dbReference>
<protein>
    <submittedName>
        <fullName evidence="2">Uncharacterized protein</fullName>
    </submittedName>
</protein>
<comment type="caution">
    <text evidence="2">The sequence shown here is derived from an EMBL/GenBank/DDBJ whole genome shotgun (WGS) entry which is preliminary data.</text>
</comment>
<feature type="region of interest" description="Disordered" evidence="1">
    <location>
        <begin position="321"/>
        <end position="344"/>
    </location>
</feature>
<name>A0AAN6QL07_9PEZI</name>
<organism evidence="2 3">
    <name type="scientific">Friedmanniomyces endolithicus</name>
    <dbReference type="NCBI Taxonomy" id="329885"/>
    <lineage>
        <taxon>Eukaryota</taxon>
        <taxon>Fungi</taxon>
        <taxon>Dikarya</taxon>
        <taxon>Ascomycota</taxon>
        <taxon>Pezizomycotina</taxon>
        <taxon>Dothideomycetes</taxon>
        <taxon>Dothideomycetidae</taxon>
        <taxon>Mycosphaerellales</taxon>
        <taxon>Teratosphaeriaceae</taxon>
        <taxon>Friedmanniomyces</taxon>
    </lineage>
</organism>
<feature type="compositionally biased region" description="Polar residues" evidence="1">
    <location>
        <begin position="321"/>
        <end position="331"/>
    </location>
</feature>
<evidence type="ECO:0000256" key="1">
    <source>
        <dbReference type="SAM" id="MobiDB-lite"/>
    </source>
</evidence>
<feature type="region of interest" description="Disordered" evidence="1">
    <location>
        <begin position="1"/>
        <end position="44"/>
    </location>
</feature>
<accession>A0AAN6QL07</accession>
<dbReference type="AlphaFoldDB" id="A0AAN6QL07"/>